<feature type="region of interest" description="Disordered" evidence="2">
    <location>
        <begin position="1535"/>
        <end position="1562"/>
    </location>
</feature>
<feature type="region of interest" description="Disordered" evidence="2">
    <location>
        <begin position="311"/>
        <end position="333"/>
    </location>
</feature>
<comment type="caution">
    <text evidence="4">The sequence shown here is derived from an EMBL/GenBank/DDBJ whole genome shotgun (WGS) entry which is preliminary data.</text>
</comment>
<evidence type="ECO:0000313" key="5">
    <source>
        <dbReference type="Proteomes" id="UP000559256"/>
    </source>
</evidence>
<reference evidence="4 5" key="1">
    <citation type="journal article" date="2020" name="ISME J.">
        <title>Uncovering the hidden diversity of litter-decomposition mechanisms in mushroom-forming fungi.</title>
        <authorList>
            <person name="Floudas D."/>
            <person name="Bentzer J."/>
            <person name="Ahren D."/>
            <person name="Johansson T."/>
            <person name="Persson P."/>
            <person name="Tunlid A."/>
        </authorList>
    </citation>
    <scope>NUCLEOTIDE SEQUENCE [LARGE SCALE GENOMIC DNA]</scope>
    <source>
        <strain evidence="4 5">CBS 291.85</strain>
    </source>
</reference>
<feature type="compositionally biased region" description="Polar residues" evidence="2">
    <location>
        <begin position="1369"/>
        <end position="1396"/>
    </location>
</feature>
<organism evidence="4 5">
    <name type="scientific">Tetrapyrgos nigripes</name>
    <dbReference type="NCBI Taxonomy" id="182062"/>
    <lineage>
        <taxon>Eukaryota</taxon>
        <taxon>Fungi</taxon>
        <taxon>Dikarya</taxon>
        <taxon>Basidiomycota</taxon>
        <taxon>Agaricomycotina</taxon>
        <taxon>Agaricomycetes</taxon>
        <taxon>Agaricomycetidae</taxon>
        <taxon>Agaricales</taxon>
        <taxon>Marasmiineae</taxon>
        <taxon>Marasmiaceae</taxon>
        <taxon>Tetrapyrgos</taxon>
    </lineage>
</organism>
<feature type="compositionally biased region" description="Polar residues" evidence="2">
    <location>
        <begin position="590"/>
        <end position="606"/>
    </location>
</feature>
<evidence type="ECO:0000256" key="3">
    <source>
        <dbReference type="SAM" id="Phobius"/>
    </source>
</evidence>
<gene>
    <name evidence="4" type="ORF">D9758_011503</name>
</gene>
<dbReference type="OrthoDB" id="5595695at2759"/>
<feature type="compositionally biased region" description="Polar residues" evidence="2">
    <location>
        <begin position="788"/>
        <end position="799"/>
    </location>
</feature>
<feature type="region of interest" description="Disordered" evidence="2">
    <location>
        <begin position="1320"/>
        <end position="1419"/>
    </location>
</feature>
<keyword evidence="3" id="KW-0812">Transmembrane</keyword>
<feature type="region of interest" description="Disordered" evidence="2">
    <location>
        <begin position="748"/>
        <end position="805"/>
    </location>
</feature>
<feature type="compositionally biased region" description="Polar residues" evidence="2">
    <location>
        <begin position="1404"/>
        <end position="1419"/>
    </location>
</feature>
<feature type="region of interest" description="Disordered" evidence="2">
    <location>
        <begin position="572"/>
        <end position="606"/>
    </location>
</feature>
<feature type="compositionally biased region" description="Polar residues" evidence="2">
    <location>
        <begin position="1511"/>
        <end position="1520"/>
    </location>
</feature>
<feature type="transmembrane region" description="Helical" evidence="3">
    <location>
        <begin position="1630"/>
        <end position="1652"/>
    </location>
</feature>
<feature type="compositionally biased region" description="Polar residues" evidence="2">
    <location>
        <begin position="689"/>
        <end position="700"/>
    </location>
</feature>
<feature type="compositionally biased region" description="Basic and acidic residues" evidence="2">
    <location>
        <begin position="748"/>
        <end position="757"/>
    </location>
</feature>
<dbReference type="EMBL" id="JAACJM010000103">
    <property type="protein sequence ID" value="KAF5346336.1"/>
    <property type="molecule type" value="Genomic_DNA"/>
</dbReference>
<dbReference type="Proteomes" id="UP000559256">
    <property type="component" value="Unassembled WGS sequence"/>
</dbReference>
<evidence type="ECO:0000313" key="4">
    <source>
        <dbReference type="EMBL" id="KAF5346336.1"/>
    </source>
</evidence>
<sequence length="1656" mass="185716">MLLRLPQELLDHIAFYLACPVLHGLPESITPLLLTHSILTHKLANSHALFARIFSYKFSFSAIHRREYTPKYSEIAFQLRRSCEALREVKHRLLSPHPFAEQSDRRLLPLDDIFLTLWFMCIDDDGCNRMQMECAGVYQWVERYVRTQLYAETEHGWPIDNPRNSCAMWIMWFLTSKARLLAEDDLARDELINFVLPFVTVPFHYPSAFAPPNHFHLPLGASSAHDMPRNTHTYTIPTSHGDYPIYINHNRTWRSYHYDHLTPLVIPLATESAKLLYFSRRETTLLAIPPLPTTREEFNNRTRQRIVDDTAHLGTKGPSPTEIERRVSQETGPTQEDIVELNASLLGGELVQQDLVSRYGKGGGAALVQPAPYRQAEDGEFIEIDESGCASRRWDNDWWRVRQCHSCLDAHEAPTMMAGFPKKGRVYEPGSLTGLWAGRMLIPSQQRLEALLLPPEPAAPVSIPIHFNEEHLGPLTVPVYMRLREYVSYAPGRWYQVGALGAERPRNPRHRNLFFYGSVVGGQNFIGNWRVVNEDSELPAWEGAFSLSLKLNHVLPIESQSYFASRPTEAKYTLHPTRSTPNPNLALRPTETTSQGRSGNQSQYGVPIISTSDYDVLTNSELEPTGCPGNVTHETAAKDAEVDAEEVVDELEEKEEKSQSYSVSRPTKDEYTLHSTRSTPNPNPALRPTETTSQGQSGNQLKDGVPIISTSDYNVLTNSELEPTGCPDNVIHETAAKDAEVDVEEVVDKLEEKEEKSQSYSVSRPTKDEYTLHSTRSTPNPNPALRPTETTSQGQSGNQLKDGVPIISTSDYNVLTNSELEPTGCPGNVIHETTAKDAEVDVEEVVDELEEKEENTGGVTCPDFGCRPSDTGMLSIPRSPADFYDPKSGHFLFSSSAGVDTLKPATDPWVSDHILSPELLTDKLPLKSKLKGLDDGLVFGSWPCFDFVVGFLKPDEGGVNTAFALLEPIPSIGSVKGSWAPTSPLLIWDGITPKKFQPMVQSLAFFLSQDTGAHMKAHYSVLRDPPSTKVGSTAPSSSLAMCASSRPLCWPQLESSQIHGTICNIGYLLFLRMTSLKSLVVWSSHHGDNTAVVSTRKWLFESGSGVSSNAKLIRQVRDLDELINPIVLPKPIPSTNDCIPIPCRREWNWSESSPLISSSQLVSSPPQDVLCSGSPDQQSGCNGLAVTNAPDPPKLKLPERLVVRLYPRYKQPKEVFHGLRAGWFHYQLHRPNRTQLTQSQKLDSSLLRYIADLLSSCSEAFQKAHNVRFDRGSTFVTCNQFTQYGQSDVGDPSNLLGDSRSSQGLEFRIQQLERENRELHREREAAYTAQREFQAPRVEFENSQQTSWHYTPRRPDVEPEPPPVLGSRASGTDYASNRPPNASTPPRSHPRFQNSESYHHDSQPHQTMPNDSPLTDTLHANHTQLSPDMLQLKIEELENLALQRTNQALQLKNQALQLRNQLLELELDRLRQIHPTRDIEDDSSATLQPAPHEQEAGDRQLPPHSPHLPASTHSPQSHSTRYYRHAHVEEYRYDSDNNVSDGSIPRPASAPAAGSGVLSSPLPQQAVPGSNDFDMRVLVQNLQQEVQELRSLIQDSDSERLARGYRSSFYEAEDDTDSGLSIRVWMMRQLLKIILLKLIYVLLPGSVFLYIYGSQK</sequence>
<feature type="compositionally biased region" description="Low complexity" evidence="2">
    <location>
        <begin position="1542"/>
        <end position="1561"/>
    </location>
</feature>
<evidence type="ECO:0000256" key="1">
    <source>
        <dbReference type="SAM" id="Coils"/>
    </source>
</evidence>
<name>A0A8H5CSN6_9AGAR</name>
<evidence type="ECO:0000256" key="2">
    <source>
        <dbReference type="SAM" id="MobiDB-lite"/>
    </source>
</evidence>
<keyword evidence="1" id="KW-0175">Coiled coil</keyword>
<feature type="region of interest" description="Disordered" evidence="2">
    <location>
        <begin position="638"/>
        <end position="706"/>
    </location>
</feature>
<feature type="region of interest" description="Disordered" evidence="2">
    <location>
        <begin position="1476"/>
        <end position="1521"/>
    </location>
</feature>
<feature type="coiled-coil region" evidence="1">
    <location>
        <begin position="1432"/>
        <end position="1473"/>
    </location>
</feature>
<evidence type="ECO:0008006" key="6">
    <source>
        <dbReference type="Google" id="ProtNLM"/>
    </source>
</evidence>
<keyword evidence="3" id="KW-1133">Transmembrane helix</keyword>
<accession>A0A8H5CSN6</accession>
<keyword evidence="3" id="KW-0472">Membrane</keyword>
<feature type="compositionally biased region" description="Acidic residues" evidence="2">
    <location>
        <begin position="642"/>
        <end position="653"/>
    </location>
</feature>
<proteinExistence type="predicted"/>
<keyword evidence="5" id="KW-1185">Reference proteome</keyword>
<protein>
    <recommendedName>
        <fullName evidence="6">F-box domain-containing protein</fullName>
    </recommendedName>
</protein>